<sequence>MRRLARFEPMIPHLPDARRSLLAYLLLLAVLHARQLSPHGGNSTFFSLFPFFPCLASPCCDSRRVARLPSPRPHGAAKKRETGGRRSSPHTSSPFSTSLRILLILLNANHFFLSDFLLVYYPVPPVPSFPPLSLSPHVTGSLSLLFLSFPLILLYLKCEHTAHDEMMDDADGRFCDGERCALFVCCWLTVVAGPSGVEVVSRGRACVVE</sequence>
<evidence type="ECO:0000313" key="4">
    <source>
        <dbReference type="EMBL" id="KAK7535292.1"/>
    </source>
</evidence>
<keyword evidence="2" id="KW-0812">Transmembrane</keyword>
<comment type="caution">
    <text evidence="4">The sequence shown here is derived from an EMBL/GenBank/DDBJ whole genome shotgun (WGS) entry which is preliminary data.</text>
</comment>
<feature type="transmembrane region" description="Helical" evidence="2">
    <location>
        <begin position="134"/>
        <end position="156"/>
    </location>
</feature>
<accession>A0ABR1LNJ4</accession>
<organism evidence="4 5">
    <name type="scientific">Phyllosticta citribraziliensis</name>
    <dbReference type="NCBI Taxonomy" id="989973"/>
    <lineage>
        <taxon>Eukaryota</taxon>
        <taxon>Fungi</taxon>
        <taxon>Dikarya</taxon>
        <taxon>Ascomycota</taxon>
        <taxon>Pezizomycotina</taxon>
        <taxon>Dothideomycetes</taxon>
        <taxon>Dothideomycetes incertae sedis</taxon>
        <taxon>Botryosphaeriales</taxon>
        <taxon>Phyllostictaceae</taxon>
        <taxon>Phyllosticta</taxon>
    </lineage>
</organism>
<protein>
    <submittedName>
        <fullName evidence="4">Uncharacterized protein</fullName>
    </submittedName>
</protein>
<reference evidence="4 5" key="1">
    <citation type="submission" date="2024-04" db="EMBL/GenBank/DDBJ databases">
        <title>Phyllosticta paracitricarpa is synonymous to the EU quarantine fungus P. citricarpa based on phylogenomic analyses.</title>
        <authorList>
            <consortium name="Lawrence Berkeley National Laboratory"/>
            <person name="Van ingen-buijs V.A."/>
            <person name="Van westerhoven A.C."/>
            <person name="Haridas S."/>
            <person name="Skiadas P."/>
            <person name="Martin F."/>
            <person name="Groenewald J.Z."/>
            <person name="Crous P.W."/>
            <person name="Seidl M.F."/>
        </authorList>
    </citation>
    <scope>NUCLEOTIDE SEQUENCE [LARGE SCALE GENOMIC DNA]</scope>
    <source>
        <strain evidence="4 5">CPC 17464</strain>
    </source>
</reference>
<keyword evidence="2" id="KW-1133">Transmembrane helix</keyword>
<keyword evidence="2" id="KW-0472">Membrane</keyword>
<evidence type="ECO:0000256" key="3">
    <source>
        <dbReference type="SAM" id="SignalP"/>
    </source>
</evidence>
<feature type="transmembrane region" description="Helical" evidence="2">
    <location>
        <begin position="101"/>
        <end position="122"/>
    </location>
</feature>
<feature type="chain" id="PRO_5046655171" evidence="3">
    <location>
        <begin position="34"/>
        <end position="209"/>
    </location>
</feature>
<feature type="region of interest" description="Disordered" evidence="1">
    <location>
        <begin position="70"/>
        <end position="94"/>
    </location>
</feature>
<dbReference type="RefSeq" id="XP_066654017.1">
    <property type="nucleotide sequence ID" value="XM_066796314.1"/>
</dbReference>
<dbReference type="Proteomes" id="UP001360953">
    <property type="component" value="Unassembled WGS sequence"/>
</dbReference>
<keyword evidence="5" id="KW-1185">Reference proteome</keyword>
<evidence type="ECO:0000313" key="5">
    <source>
        <dbReference type="Proteomes" id="UP001360953"/>
    </source>
</evidence>
<dbReference type="GeneID" id="92029220"/>
<gene>
    <name evidence="4" type="ORF">J3D65DRAFT_447911</name>
</gene>
<evidence type="ECO:0000256" key="2">
    <source>
        <dbReference type="SAM" id="Phobius"/>
    </source>
</evidence>
<name>A0ABR1LNJ4_9PEZI</name>
<feature type="signal peptide" evidence="3">
    <location>
        <begin position="1"/>
        <end position="33"/>
    </location>
</feature>
<proteinExistence type="predicted"/>
<evidence type="ECO:0000256" key="1">
    <source>
        <dbReference type="SAM" id="MobiDB-lite"/>
    </source>
</evidence>
<dbReference type="EMBL" id="JBBPEH010000008">
    <property type="protein sequence ID" value="KAK7535292.1"/>
    <property type="molecule type" value="Genomic_DNA"/>
</dbReference>
<keyword evidence="3" id="KW-0732">Signal</keyword>